<evidence type="ECO:0000313" key="3">
    <source>
        <dbReference type="Proteomes" id="UP001154282"/>
    </source>
</evidence>
<comment type="caution">
    <text evidence="2">The sequence shown here is derived from an EMBL/GenBank/DDBJ whole genome shotgun (WGS) entry which is preliminary data.</text>
</comment>
<evidence type="ECO:0000256" key="1">
    <source>
        <dbReference type="SAM" id="MobiDB-lite"/>
    </source>
</evidence>
<evidence type="ECO:0000313" key="2">
    <source>
        <dbReference type="EMBL" id="CAI0473619.1"/>
    </source>
</evidence>
<feature type="compositionally biased region" description="Basic and acidic residues" evidence="1">
    <location>
        <begin position="44"/>
        <end position="57"/>
    </location>
</feature>
<keyword evidence="3" id="KW-1185">Reference proteome</keyword>
<proteinExistence type="predicted"/>
<protein>
    <submittedName>
        <fullName evidence="2">Uncharacterized protein</fullName>
    </submittedName>
</protein>
<dbReference type="EMBL" id="CAMGYJ010000009">
    <property type="protein sequence ID" value="CAI0473619.1"/>
    <property type="molecule type" value="Genomic_DNA"/>
</dbReference>
<reference evidence="2" key="1">
    <citation type="submission" date="2022-08" db="EMBL/GenBank/DDBJ databases">
        <authorList>
            <person name="Gutierrez-Valencia J."/>
        </authorList>
    </citation>
    <scope>NUCLEOTIDE SEQUENCE</scope>
</reference>
<feature type="compositionally biased region" description="Acidic residues" evidence="1">
    <location>
        <begin position="83"/>
        <end position="102"/>
    </location>
</feature>
<feature type="compositionally biased region" description="Acidic residues" evidence="1">
    <location>
        <begin position="58"/>
        <end position="76"/>
    </location>
</feature>
<organism evidence="2 3">
    <name type="scientific">Linum tenue</name>
    <dbReference type="NCBI Taxonomy" id="586396"/>
    <lineage>
        <taxon>Eukaryota</taxon>
        <taxon>Viridiplantae</taxon>
        <taxon>Streptophyta</taxon>
        <taxon>Embryophyta</taxon>
        <taxon>Tracheophyta</taxon>
        <taxon>Spermatophyta</taxon>
        <taxon>Magnoliopsida</taxon>
        <taxon>eudicotyledons</taxon>
        <taxon>Gunneridae</taxon>
        <taxon>Pentapetalae</taxon>
        <taxon>rosids</taxon>
        <taxon>fabids</taxon>
        <taxon>Malpighiales</taxon>
        <taxon>Linaceae</taxon>
        <taxon>Linum</taxon>
    </lineage>
</organism>
<feature type="non-terminal residue" evidence="2">
    <location>
        <position position="1"/>
    </location>
</feature>
<accession>A0AAV0PR52</accession>
<dbReference type="AlphaFoldDB" id="A0AAV0PR52"/>
<gene>
    <name evidence="2" type="ORF">LITE_LOCUS39716</name>
</gene>
<name>A0AAV0PR52_9ROSI</name>
<dbReference type="Proteomes" id="UP001154282">
    <property type="component" value="Unassembled WGS sequence"/>
</dbReference>
<sequence>AEPAGGGGEDESQVNEEQHEVEQVGQGLEKHEAEVSGSGGGVEETQRLEPRGQSGEREDGEVDGEVDLDEDEELLEGEVGLDSVDDEGDEEERDEDEGEGDEGSDRGGVFVPHVRLESFGDFLVGLVQVLPGGQRDPLQVGDEVLVELGGQISELRHQIVVVLVWLDPARRRARLRLGAEQCQLWNWWASSSW</sequence>
<feature type="compositionally biased region" description="Basic and acidic residues" evidence="1">
    <location>
        <begin position="16"/>
        <end position="34"/>
    </location>
</feature>
<feature type="region of interest" description="Disordered" evidence="1">
    <location>
        <begin position="1"/>
        <end position="109"/>
    </location>
</feature>